<dbReference type="Gene3D" id="2.40.33.20">
    <property type="entry name" value="PK beta-barrel domain-like"/>
    <property type="match status" value="1"/>
</dbReference>
<proteinExistence type="predicted"/>
<feature type="domain" description="MOSC" evidence="1">
    <location>
        <begin position="26"/>
        <end position="160"/>
    </location>
</feature>
<evidence type="ECO:0000259" key="1">
    <source>
        <dbReference type="PROSITE" id="PS51340"/>
    </source>
</evidence>
<reference evidence="2" key="1">
    <citation type="submission" date="2022-09" db="EMBL/GenBank/DDBJ databases">
        <title>genome sequence of Deinococcus rubellus.</title>
        <authorList>
            <person name="Srinivasan S."/>
        </authorList>
    </citation>
    <scope>NUCLEOTIDE SEQUENCE</scope>
    <source>
        <strain evidence="2">Ant6</strain>
    </source>
</reference>
<dbReference type="EMBL" id="CP104213">
    <property type="protein sequence ID" value="UWX63880.1"/>
    <property type="molecule type" value="Genomic_DNA"/>
</dbReference>
<dbReference type="InterPro" id="IPR005302">
    <property type="entry name" value="MoCF_Sase_C"/>
</dbReference>
<dbReference type="Proteomes" id="UP001060261">
    <property type="component" value="Chromosome"/>
</dbReference>
<protein>
    <submittedName>
        <fullName evidence="2">MOSC domain-containing protein</fullName>
    </submittedName>
</protein>
<dbReference type="PANTHER" id="PTHR30212:SF2">
    <property type="entry name" value="PROTEIN YIIM"/>
    <property type="match status" value="1"/>
</dbReference>
<organism evidence="2 3">
    <name type="scientific">Deinococcus rubellus</name>
    <dbReference type="NCBI Taxonomy" id="1889240"/>
    <lineage>
        <taxon>Bacteria</taxon>
        <taxon>Thermotogati</taxon>
        <taxon>Deinococcota</taxon>
        <taxon>Deinococci</taxon>
        <taxon>Deinococcales</taxon>
        <taxon>Deinococcaceae</taxon>
        <taxon>Deinococcus</taxon>
    </lineage>
</organism>
<sequence length="210" mass="23263">MQLLSVNIGQRQPIAAKNGQTGIFKRPASQPVWVGALGLAGDHIQDTKNHGGPEQAVYVYTQPDYDAWSAFLGQPLEPGLFGENLLISGLESAATPMGTRLRIGGVLIEVTSARIPCDTLAARMNDPQFVKTFRRQRRPGFYTRVLEEGEVSAGDAVMLERQMPPGTPTVLDAFEFFYTKSPTREQMERLLTAPIHHKMRAQLEERLSRG</sequence>
<dbReference type="PANTHER" id="PTHR30212">
    <property type="entry name" value="PROTEIN YIIM"/>
    <property type="match status" value="1"/>
</dbReference>
<accession>A0ABY5YGB1</accession>
<dbReference type="InterPro" id="IPR052353">
    <property type="entry name" value="Benzoxazolinone_Detox_Enz"/>
</dbReference>
<dbReference type="PROSITE" id="PS51340">
    <property type="entry name" value="MOSC"/>
    <property type="match status" value="1"/>
</dbReference>
<dbReference type="RefSeq" id="WP_260560159.1">
    <property type="nucleotide sequence ID" value="NZ_BAABEC010000190.1"/>
</dbReference>
<dbReference type="SUPFAM" id="SSF50800">
    <property type="entry name" value="PK beta-barrel domain-like"/>
    <property type="match status" value="1"/>
</dbReference>
<evidence type="ECO:0000313" key="2">
    <source>
        <dbReference type="EMBL" id="UWX63880.1"/>
    </source>
</evidence>
<gene>
    <name evidence="2" type="ORF">N0D28_14310</name>
</gene>
<evidence type="ECO:0000313" key="3">
    <source>
        <dbReference type="Proteomes" id="UP001060261"/>
    </source>
</evidence>
<keyword evidence="3" id="KW-1185">Reference proteome</keyword>
<dbReference type="InterPro" id="IPR011037">
    <property type="entry name" value="Pyrv_Knase-like_insert_dom_sf"/>
</dbReference>
<name>A0ABY5YGB1_9DEIO</name>
<dbReference type="Pfam" id="PF03473">
    <property type="entry name" value="MOSC"/>
    <property type="match status" value="1"/>
</dbReference>